<organism evidence="9 10">
    <name type="scientific">Dyadobacter luteus</name>
    <dbReference type="NCBI Taxonomy" id="2259619"/>
    <lineage>
        <taxon>Bacteria</taxon>
        <taxon>Pseudomonadati</taxon>
        <taxon>Bacteroidota</taxon>
        <taxon>Cytophagia</taxon>
        <taxon>Cytophagales</taxon>
        <taxon>Spirosomataceae</taxon>
        <taxon>Dyadobacter</taxon>
    </lineage>
</organism>
<reference evidence="9 10" key="1">
    <citation type="submission" date="2018-07" db="EMBL/GenBank/DDBJ databases">
        <title>Dyadobacter roseus sp. nov., isolated from rose rhizosphere soil.</title>
        <authorList>
            <person name="Chen L."/>
        </authorList>
    </citation>
    <scope>NUCLEOTIDE SEQUENCE [LARGE SCALE GENOMIC DNA]</scope>
    <source>
        <strain evidence="9 10">RS19</strain>
    </source>
</reference>
<dbReference type="Gene3D" id="2.170.130.10">
    <property type="entry name" value="TonB-dependent receptor, plug domain"/>
    <property type="match status" value="1"/>
</dbReference>
<feature type="domain" description="TonB-dependent receptor plug" evidence="8">
    <location>
        <begin position="118"/>
        <end position="223"/>
    </location>
</feature>
<gene>
    <name evidence="9" type="ORF">DSL64_16070</name>
</gene>
<dbReference type="Pfam" id="PF13715">
    <property type="entry name" value="CarbopepD_reg_2"/>
    <property type="match status" value="1"/>
</dbReference>
<dbReference type="InterPro" id="IPR037066">
    <property type="entry name" value="Plug_dom_sf"/>
</dbReference>
<comment type="subcellular location">
    <subcellularLocation>
        <location evidence="1 7">Cell outer membrane</location>
        <topology evidence="1 7">Multi-pass membrane protein</topology>
    </subcellularLocation>
</comment>
<dbReference type="OrthoDB" id="9768177at2"/>
<dbReference type="NCBIfam" id="TIGR04056">
    <property type="entry name" value="OMP_RagA_SusC"/>
    <property type="match status" value="1"/>
</dbReference>
<dbReference type="PROSITE" id="PS52016">
    <property type="entry name" value="TONB_DEPENDENT_REC_3"/>
    <property type="match status" value="1"/>
</dbReference>
<dbReference type="RefSeq" id="WP_115831933.1">
    <property type="nucleotide sequence ID" value="NZ_QNUL01000012.1"/>
</dbReference>
<dbReference type="Pfam" id="PF07715">
    <property type="entry name" value="Plug"/>
    <property type="match status" value="1"/>
</dbReference>
<evidence type="ECO:0000256" key="6">
    <source>
        <dbReference type="ARBA" id="ARBA00023237"/>
    </source>
</evidence>
<dbReference type="InterPro" id="IPR008969">
    <property type="entry name" value="CarboxyPept-like_regulatory"/>
</dbReference>
<evidence type="ECO:0000256" key="3">
    <source>
        <dbReference type="ARBA" id="ARBA00022452"/>
    </source>
</evidence>
<dbReference type="SUPFAM" id="SSF56935">
    <property type="entry name" value="Porins"/>
    <property type="match status" value="1"/>
</dbReference>
<evidence type="ECO:0000259" key="8">
    <source>
        <dbReference type="Pfam" id="PF07715"/>
    </source>
</evidence>
<dbReference type="InterPro" id="IPR012910">
    <property type="entry name" value="Plug_dom"/>
</dbReference>
<dbReference type="GO" id="GO:0009279">
    <property type="term" value="C:cell outer membrane"/>
    <property type="evidence" value="ECO:0007669"/>
    <property type="project" value="UniProtKB-SubCell"/>
</dbReference>
<sequence length="1069" mass="118159">MKTLFTLLLIIILPVITLAQLTKVSGRIVSADDQTPLAGASVIQKGTFQGVSADSSGRFTISVSGENPVLVVSFIGYIKKEVSAASQNQLVIQLQTDANQLGEVTVSSGYQQIARERATGSFVQVNNELLNRSVSPDIISRLSDVVPGLVFNRNGITPRDAQSPISIRGQSTLFARQDPLIILDNFPYTGDLASINPNDIESVTILKDAAAASIWGAQSGNGVIVITTKTGNFNQPAQVSVNSNVTLQQRPDLYYLPQISTSEYIDIEKTLFDRGYYNSIENDDAKTALTPVVDLLIAKRNGSISPSDADAQINAFRGKDVREDIGRHLYRNSVNQQYAVNIRGGAKNQRYVVSAGFDKNRAASVGSDFSRATLNATNTYMLLRDRLELTTGIYYTSSKSLSNTVGASDLNTSGGRPLYPYASFTDQNGNPAALVHSYRKSFLDQASAQGLLDWSYNPITDQKLMDNNERLTDYRVNLNAGYKINSWLSAHILYQYVNNTSQSRRRQDKNSWFVRDMVNRFTVVDQTGSLTRPVPYGDILNISDLQAITHNARAQLNINKDFSNQSNLTALAGAEVRELATKGFSNRLYGYDPELATSVVVDHLSNFTSYVNPASKTNRITPINNISDLTDRYISYYGNVAYSHLGRYILSASARYDQSNLFGVNTNQKGVPLYSVGGSWKINREQFYSLSWLPSLTLRTTYGYNGNIDKSLSAFTTAAYSPAHFSAAGLPYASIVNPPNPELRWERIRMINFAIDFKTRGSVLSGSIEYYLKKGIDLIGQSPLAPQTGMSVFRGNTAHTSGQGLDLNLSSRNLRGSLHWNTDFFISYAADKVTRYLVKPTNVVGSYLSGGTVVPAEGKPLYSVYSFQWAGLDPTNGNPQGYLQSEPSSNYAAIRSSTTFDDLVYHGTLRPLFFGALRNTFSWRGISLSANISYRLKYYFRTPSLSYDTILSGAGGHADYSRRWQQPGDELHTQVPSMPQVNQSQRNEFYRYASLHVKRGDHIRFQDINISYSINKSQIKALPFRSAQIYVYANNLGIIWKRADGHLDPDALTAPPAPRSIAGGIKIDF</sequence>
<dbReference type="EMBL" id="QNUL01000012">
    <property type="protein sequence ID" value="REA60188.1"/>
    <property type="molecule type" value="Genomic_DNA"/>
</dbReference>
<dbReference type="InterPro" id="IPR039426">
    <property type="entry name" value="TonB-dep_rcpt-like"/>
</dbReference>
<keyword evidence="6 7" id="KW-0998">Cell outer membrane</keyword>
<proteinExistence type="inferred from homology"/>
<dbReference type="InterPro" id="IPR023997">
    <property type="entry name" value="TonB-dep_OMP_SusC/RagA_CS"/>
</dbReference>
<keyword evidence="10" id="KW-1185">Reference proteome</keyword>
<dbReference type="Proteomes" id="UP000256373">
    <property type="component" value="Unassembled WGS sequence"/>
</dbReference>
<evidence type="ECO:0000313" key="10">
    <source>
        <dbReference type="Proteomes" id="UP000256373"/>
    </source>
</evidence>
<protein>
    <submittedName>
        <fullName evidence="9">SusC/RagA family TonB-linked outer membrane protein</fullName>
    </submittedName>
</protein>
<dbReference type="SUPFAM" id="SSF49464">
    <property type="entry name" value="Carboxypeptidase regulatory domain-like"/>
    <property type="match status" value="1"/>
</dbReference>
<dbReference type="Gene3D" id="2.60.40.1120">
    <property type="entry name" value="Carboxypeptidase-like, regulatory domain"/>
    <property type="match status" value="1"/>
</dbReference>
<keyword evidence="3 7" id="KW-1134">Transmembrane beta strand</keyword>
<evidence type="ECO:0000256" key="2">
    <source>
        <dbReference type="ARBA" id="ARBA00022448"/>
    </source>
</evidence>
<dbReference type="InterPro" id="IPR036942">
    <property type="entry name" value="Beta-barrel_TonB_sf"/>
</dbReference>
<comment type="similarity">
    <text evidence="7">Belongs to the TonB-dependent receptor family.</text>
</comment>
<evidence type="ECO:0000256" key="4">
    <source>
        <dbReference type="ARBA" id="ARBA00022692"/>
    </source>
</evidence>
<evidence type="ECO:0000313" key="9">
    <source>
        <dbReference type="EMBL" id="REA60188.1"/>
    </source>
</evidence>
<dbReference type="AlphaFoldDB" id="A0A3D8Y9U1"/>
<dbReference type="NCBIfam" id="TIGR04057">
    <property type="entry name" value="SusC_RagA_signa"/>
    <property type="match status" value="1"/>
</dbReference>
<evidence type="ECO:0000256" key="7">
    <source>
        <dbReference type="PROSITE-ProRule" id="PRU01360"/>
    </source>
</evidence>
<evidence type="ECO:0000256" key="5">
    <source>
        <dbReference type="ARBA" id="ARBA00023136"/>
    </source>
</evidence>
<dbReference type="Gene3D" id="2.40.170.20">
    <property type="entry name" value="TonB-dependent receptor, beta-barrel domain"/>
    <property type="match status" value="1"/>
</dbReference>
<dbReference type="InterPro" id="IPR023996">
    <property type="entry name" value="TonB-dep_OMP_SusC/RagA"/>
</dbReference>
<name>A0A3D8Y9U1_9BACT</name>
<keyword evidence="2 7" id="KW-0813">Transport</keyword>
<evidence type="ECO:0000256" key="1">
    <source>
        <dbReference type="ARBA" id="ARBA00004571"/>
    </source>
</evidence>
<accession>A0A3D8Y9U1</accession>
<keyword evidence="5 7" id="KW-0472">Membrane</keyword>
<comment type="caution">
    <text evidence="9">The sequence shown here is derived from an EMBL/GenBank/DDBJ whole genome shotgun (WGS) entry which is preliminary data.</text>
</comment>
<keyword evidence="4 7" id="KW-0812">Transmembrane</keyword>